<comment type="caution">
    <text evidence="5">The sequence shown here is derived from an EMBL/GenBank/DDBJ whole genome shotgun (WGS) entry which is preliminary data.</text>
</comment>
<keyword evidence="2" id="KW-1133">Transmembrane helix</keyword>
<sequence>MKNLNVKQLSHVPCDGDVPVNRRRMPARKRRGAAAVFGLILTVSLVALMAVTIDLGHIRVAEAEMQRSADASAMAACWELFDQQNSGASESVMQSSARQAANSIATRNSVGQQAPEFSSGDVELGTYSPDQSWSTSDPSTYNAARVTLRLQTGGNGELPLFFGDVTGRQSQSLSTTATAAMFNAISGFNEPDTHDETIDILPFALDLPSWVAMCSGLTDDSFSYSSGSVHSGSDGFCETNLYPQGTGAPGNRGTVDIGGSNNSTKDLSRQILHGISKQDFIDLGKPLKFDSKGELKLNGDTGISAGVKDELASIIGEVRIIPIYTTVTGNGNNAMYTIVKFEGVRILEVKLTGKMSEKRVVVQPAKAVARHAIIDNSGTSQSSYLVTPVMLVQ</sequence>
<keyword evidence="2" id="KW-0812">Transmembrane</keyword>
<dbReference type="Pfam" id="PF09977">
    <property type="entry name" value="Tad_C"/>
    <property type="match status" value="1"/>
</dbReference>
<accession>A0ABP9VZV9</accession>
<evidence type="ECO:0000259" key="4">
    <source>
        <dbReference type="Pfam" id="PF13400"/>
    </source>
</evidence>
<keyword evidence="6" id="KW-1185">Reference proteome</keyword>
<keyword evidence="2" id="KW-0472">Membrane</keyword>
<feature type="transmembrane region" description="Helical" evidence="2">
    <location>
        <begin position="32"/>
        <end position="53"/>
    </location>
</feature>
<evidence type="ECO:0000256" key="2">
    <source>
        <dbReference type="SAM" id="Phobius"/>
    </source>
</evidence>
<feature type="compositionally biased region" description="Polar residues" evidence="1">
    <location>
        <begin position="103"/>
        <end position="116"/>
    </location>
</feature>
<gene>
    <name evidence="5" type="ORF">Rcae01_06174</name>
</gene>
<dbReference type="RefSeq" id="WP_345688783.1">
    <property type="nucleotide sequence ID" value="NZ_BAABRO010000026.1"/>
</dbReference>
<dbReference type="InterPro" id="IPR018705">
    <property type="entry name" value="DUF2134_membrane"/>
</dbReference>
<feature type="domain" description="DUF2134" evidence="3">
    <location>
        <begin position="93"/>
        <end position="179"/>
    </location>
</feature>
<feature type="domain" description="Putative Flp pilus-assembly TadG-like N-terminal" evidence="4">
    <location>
        <begin position="32"/>
        <end position="76"/>
    </location>
</feature>
<feature type="region of interest" description="Disordered" evidence="1">
    <location>
        <begin position="103"/>
        <end position="123"/>
    </location>
</feature>
<dbReference type="Proteomes" id="UP001416858">
    <property type="component" value="Unassembled WGS sequence"/>
</dbReference>
<dbReference type="InterPro" id="IPR028087">
    <property type="entry name" value="Tad_N"/>
</dbReference>
<evidence type="ECO:0000313" key="5">
    <source>
        <dbReference type="EMBL" id="GAA5510664.1"/>
    </source>
</evidence>
<evidence type="ECO:0000256" key="1">
    <source>
        <dbReference type="SAM" id="MobiDB-lite"/>
    </source>
</evidence>
<proteinExistence type="predicted"/>
<dbReference type="Pfam" id="PF13400">
    <property type="entry name" value="Tad"/>
    <property type="match status" value="1"/>
</dbReference>
<name>A0ABP9VZV9_9BACT</name>
<reference evidence="5 6" key="1">
    <citation type="submission" date="2024-02" db="EMBL/GenBank/DDBJ databases">
        <title>Rhodopirellula caenicola NBRC 110016.</title>
        <authorList>
            <person name="Ichikawa N."/>
            <person name="Katano-Makiyama Y."/>
            <person name="Hidaka K."/>
        </authorList>
    </citation>
    <scope>NUCLEOTIDE SEQUENCE [LARGE SCALE GENOMIC DNA]</scope>
    <source>
        <strain evidence="5 6">NBRC 110016</strain>
    </source>
</reference>
<protein>
    <recommendedName>
        <fullName evidence="7">Flp pilus-assembly TadG-like N-terminal domain-containing protein</fullName>
    </recommendedName>
</protein>
<dbReference type="EMBL" id="BAABRO010000026">
    <property type="protein sequence ID" value="GAA5510664.1"/>
    <property type="molecule type" value="Genomic_DNA"/>
</dbReference>
<evidence type="ECO:0000313" key="6">
    <source>
        <dbReference type="Proteomes" id="UP001416858"/>
    </source>
</evidence>
<organism evidence="5 6">
    <name type="scientific">Novipirellula caenicola</name>
    <dbReference type="NCBI Taxonomy" id="1536901"/>
    <lineage>
        <taxon>Bacteria</taxon>
        <taxon>Pseudomonadati</taxon>
        <taxon>Planctomycetota</taxon>
        <taxon>Planctomycetia</taxon>
        <taxon>Pirellulales</taxon>
        <taxon>Pirellulaceae</taxon>
        <taxon>Novipirellula</taxon>
    </lineage>
</organism>
<evidence type="ECO:0000259" key="3">
    <source>
        <dbReference type="Pfam" id="PF09977"/>
    </source>
</evidence>
<evidence type="ECO:0008006" key="7">
    <source>
        <dbReference type="Google" id="ProtNLM"/>
    </source>
</evidence>